<evidence type="ECO:0000256" key="2">
    <source>
        <dbReference type="ARBA" id="ARBA00009773"/>
    </source>
</evidence>
<evidence type="ECO:0000256" key="4">
    <source>
        <dbReference type="ARBA" id="ARBA00022989"/>
    </source>
</evidence>
<proteinExistence type="inferred from homology"/>
<dbReference type="RefSeq" id="WP_198063243.1">
    <property type="nucleotide sequence ID" value="NZ_CP065856.1"/>
</dbReference>
<accession>A0A7T3G168</accession>
<keyword evidence="9" id="KW-1185">Reference proteome</keyword>
<evidence type="ECO:0000256" key="7">
    <source>
        <dbReference type="SAM" id="Phobius"/>
    </source>
</evidence>
<keyword evidence="3 7" id="KW-0812">Transmembrane</keyword>
<feature type="region of interest" description="Disordered" evidence="6">
    <location>
        <begin position="375"/>
        <end position="419"/>
    </location>
</feature>
<dbReference type="OrthoDB" id="282734at2157"/>
<evidence type="ECO:0000256" key="3">
    <source>
        <dbReference type="ARBA" id="ARBA00022692"/>
    </source>
</evidence>
<name>A0A7T3G168_9EURY</name>
<dbReference type="EMBL" id="CP065856">
    <property type="protein sequence ID" value="QPV64474.1"/>
    <property type="molecule type" value="Genomic_DNA"/>
</dbReference>
<dbReference type="InterPro" id="IPR002549">
    <property type="entry name" value="AI-2E-like"/>
</dbReference>
<feature type="transmembrane region" description="Helical" evidence="7">
    <location>
        <begin position="241"/>
        <end position="261"/>
    </location>
</feature>
<organism evidence="8 9">
    <name type="scientific">Halosimplex litoreum</name>
    <dbReference type="NCBI Taxonomy" id="1198301"/>
    <lineage>
        <taxon>Archaea</taxon>
        <taxon>Methanobacteriati</taxon>
        <taxon>Methanobacteriota</taxon>
        <taxon>Stenosarchaea group</taxon>
        <taxon>Halobacteria</taxon>
        <taxon>Halobacteriales</taxon>
        <taxon>Haloarculaceae</taxon>
        <taxon>Halosimplex</taxon>
    </lineage>
</organism>
<comment type="subcellular location">
    <subcellularLocation>
        <location evidence="1">Membrane</location>
        <topology evidence="1">Multi-pass membrane protein</topology>
    </subcellularLocation>
</comment>
<sequence>MAHSDDRTSFERSRIGWWLFVALLAAVAAYLAWQFVGLLVLGVFGYYATRPISDRVGEVVGRDWLAAGVTVLLVLVPVIALSLYAGFQLLVALQGFLAGTVDPVALLGRYFDLGDVSLAEGQSVLTALENPRALVSNPRGAALTVLRTGQTVASAAAGTLLLLALSVTLSYFLLKYDDDIADALEQLFGGRDTVAYAYATAVDADLESVFFGNLLFVAVMSVVAGLAYLGTNLLAPAGLGIPMVAVLAALTGAASLIPLVVGKVVYVPVLALLAVQAVRSSGAALAFVGATAVVYFLALDFLPQTFLQPYISGRHLDGIVLVFAYLLGPVLFGWYGFFLLPVVFVAILEALRIVLPELLHGERLTLDASLGGSVGADPQSAGDVPPDQDAENRFGARDSQAQSPAEDDDAGSSGSSPSN</sequence>
<evidence type="ECO:0000256" key="6">
    <source>
        <dbReference type="SAM" id="MobiDB-lite"/>
    </source>
</evidence>
<evidence type="ECO:0000313" key="8">
    <source>
        <dbReference type="EMBL" id="QPV64474.1"/>
    </source>
</evidence>
<comment type="similarity">
    <text evidence="2">Belongs to the autoinducer-2 exporter (AI-2E) (TC 2.A.86) family.</text>
</comment>
<dbReference type="Pfam" id="PF01594">
    <property type="entry name" value="AI-2E_transport"/>
    <property type="match status" value="1"/>
</dbReference>
<dbReference type="AlphaFoldDB" id="A0A7T3G168"/>
<keyword evidence="5 7" id="KW-0472">Membrane</keyword>
<evidence type="ECO:0000256" key="1">
    <source>
        <dbReference type="ARBA" id="ARBA00004141"/>
    </source>
</evidence>
<gene>
    <name evidence="8" type="ORF">I7X12_07640</name>
</gene>
<keyword evidence="4 7" id="KW-1133">Transmembrane helix</keyword>
<feature type="transmembrane region" description="Helical" evidence="7">
    <location>
        <begin position="210"/>
        <end position="229"/>
    </location>
</feature>
<feature type="transmembrane region" description="Helical" evidence="7">
    <location>
        <begin position="281"/>
        <end position="302"/>
    </location>
</feature>
<dbReference type="KEGG" id="hlt:I7X12_07640"/>
<reference evidence="8 9" key="1">
    <citation type="submission" date="2020-12" db="EMBL/GenBank/DDBJ databases">
        <title>Halosimplex halophilum sp. nov. and Halosimplex salinum sp. nov., two new members of the genus Halosimplex.</title>
        <authorList>
            <person name="Cui H.L."/>
        </authorList>
    </citation>
    <scope>NUCLEOTIDE SEQUENCE [LARGE SCALE GENOMIC DNA]</scope>
    <source>
        <strain evidence="8 9">YGH94</strain>
    </source>
</reference>
<dbReference type="Proteomes" id="UP000595001">
    <property type="component" value="Chromosome"/>
</dbReference>
<dbReference type="GeneID" id="60588355"/>
<evidence type="ECO:0000313" key="9">
    <source>
        <dbReference type="Proteomes" id="UP000595001"/>
    </source>
</evidence>
<evidence type="ECO:0000256" key="5">
    <source>
        <dbReference type="ARBA" id="ARBA00023136"/>
    </source>
</evidence>
<feature type="transmembrane region" description="Helical" evidence="7">
    <location>
        <begin position="17"/>
        <end position="44"/>
    </location>
</feature>
<dbReference type="GO" id="GO:0016020">
    <property type="term" value="C:membrane"/>
    <property type="evidence" value="ECO:0007669"/>
    <property type="project" value="UniProtKB-SubCell"/>
</dbReference>
<protein>
    <submittedName>
        <fullName evidence="8">AI-2E family transporter</fullName>
    </submittedName>
</protein>
<feature type="transmembrane region" description="Helical" evidence="7">
    <location>
        <begin position="64"/>
        <end position="87"/>
    </location>
</feature>
<feature type="transmembrane region" description="Helical" evidence="7">
    <location>
        <begin position="152"/>
        <end position="174"/>
    </location>
</feature>